<gene>
    <name evidence="2" type="ORF">SPSK_09803</name>
</gene>
<name>A0A0F2M6G9_SPOSC</name>
<dbReference type="RefSeq" id="XP_016587908.1">
    <property type="nucleotide sequence ID" value="XM_016736373.1"/>
</dbReference>
<evidence type="ECO:0000313" key="3">
    <source>
        <dbReference type="Proteomes" id="UP000033710"/>
    </source>
</evidence>
<comment type="caution">
    <text evidence="2">The sequence shown here is derived from an EMBL/GenBank/DDBJ whole genome shotgun (WGS) entry which is preliminary data.</text>
</comment>
<keyword evidence="1" id="KW-0472">Membrane</keyword>
<dbReference type="VEuPathDB" id="FungiDB:SPSK_09803"/>
<evidence type="ECO:0000313" key="2">
    <source>
        <dbReference type="EMBL" id="KJR85232.1"/>
    </source>
</evidence>
<accession>A0A0F2M6G9</accession>
<feature type="transmembrane region" description="Helical" evidence="1">
    <location>
        <begin position="183"/>
        <end position="205"/>
    </location>
</feature>
<evidence type="ECO:0008006" key="4">
    <source>
        <dbReference type="Google" id="ProtNLM"/>
    </source>
</evidence>
<proteinExistence type="predicted"/>
<dbReference type="GeneID" id="27671650"/>
<keyword evidence="1" id="KW-1133">Transmembrane helix</keyword>
<dbReference type="Proteomes" id="UP000033710">
    <property type="component" value="Unassembled WGS sequence"/>
</dbReference>
<dbReference type="KEGG" id="ssck:SPSK_09803"/>
<dbReference type="InterPro" id="IPR008952">
    <property type="entry name" value="Tetraspanin_EC2_sf"/>
</dbReference>
<dbReference type="OrthoDB" id="2279611at2759"/>
<dbReference type="GO" id="GO:0016020">
    <property type="term" value="C:membrane"/>
    <property type="evidence" value="ECO:0007669"/>
    <property type="project" value="InterPro"/>
</dbReference>
<reference evidence="2 3" key="1">
    <citation type="journal article" date="2014" name="BMC Genomics">
        <title>Comparative genomics of the major fungal agents of human and animal Sporotrichosis: Sporothrix schenckii and Sporothrix brasiliensis.</title>
        <authorList>
            <person name="Teixeira M.M."/>
            <person name="de Almeida L.G."/>
            <person name="Kubitschek-Barreira P."/>
            <person name="Alves F.L."/>
            <person name="Kioshima E.S."/>
            <person name="Abadio A.K."/>
            <person name="Fernandes L."/>
            <person name="Derengowski L.S."/>
            <person name="Ferreira K.S."/>
            <person name="Souza R.C."/>
            <person name="Ruiz J.C."/>
            <person name="de Andrade N.C."/>
            <person name="Paes H.C."/>
            <person name="Nicola A.M."/>
            <person name="Albuquerque P."/>
            <person name="Gerber A.L."/>
            <person name="Martins V.P."/>
            <person name="Peconick L.D."/>
            <person name="Neto A.V."/>
            <person name="Chaucanez C.B."/>
            <person name="Silva P.A."/>
            <person name="Cunha O.L."/>
            <person name="de Oliveira F.F."/>
            <person name="dos Santos T.C."/>
            <person name="Barros A.L."/>
            <person name="Soares M.A."/>
            <person name="de Oliveira L.M."/>
            <person name="Marini M.M."/>
            <person name="Villalobos-Duno H."/>
            <person name="Cunha M.M."/>
            <person name="de Hoog S."/>
            <person name="da Silveira J.F."/>
            <person name="Henrissat B."/>
            <person name="Nino-Vega G.A."/>
            <person name="Cisalpino P.S."/>
            <person name="Mora-Montes H.M."/>
            <person name="Almeida S.R."/>
            <person name="Stajich J.E."/>
            <person name="Lopes-Bezerra L.M."/>
            <person name="Vasconcelos A.T."/>
            <person name="Felipe M.S."/>
        </authorList>
    </citation>
    <scope>NUCLEOTIDE SEQUENCE [LARGE SCALE GENOMIC DNA]</scope>
    <source>
        <strain evidence="2 3">1099-18</strain>
    </source>
</reference>
<feature type="transmembrane region" description="Helical" evidence="1">
    <location>
        <begin position="88"/>
        <end position="110"/>
    </location>
</feature>
<feature type="transmembrane region" description="Helical" evidence="1">
    <location>
        <begin position="7"/>
        <end position="30"/>
    </location>
</feature>
<dbReference type="SUPFAM" id="SSF48652">
    <property type="entry name" value="Tetraspanin"/>
    <property type="match status" value="1"/>
</dbReference>
<dbReference type="EMBL" id="AXCR01000007">
    <property type="protein sequence ID" value="KJR85232.1"/>
    <property type="molecule type" value="Genomic_DNA"/>
</dbReference>
<keyword evidence="1" id="KW-0812">Transmembrane</keyword>
<sequence>MANKILVTYVVADVLFVIMGAIMLAFSIIVKNKLSANAQPADGTDVVINLLYAKFPLTAGIANAVLYFVTFLFTIPAMTMPTRGWLKISGYMVLATSLFSLIIGLDLWILTLSLKEQFGTLWTAQNSQTQDLMQTAFACCGYLNSTSPAFVTDSTCTSPAAAALVRGCAGPISSFSNVFVDDIFTGVFGMAGVGGLLILATSCLLKDRKERERFRYIDEKMGATRRF</sequence>
<dbReference type="AlphaFoldDB" id="A0A0F2M6G9"/>
<reference evidence="2 3" key="2">
    <citation type="journal article" date="2015" name="Eukaryot. Cell">
        <title>Asexual propagation of a virulent clone complex in a human and feline outbreak of sporotrichosis.</title>
        <authorList>
            <person name="Teixeira Mde M."/>
            <person name="Rodrigues A.M."/>
            <person name="Tsui C.K."/>
            <person name="de Almeida L.G."/>
            <person name="Van Diepeningen A.D."/>
            <person name="van den Ende B.G."/>
            <person name="Fernandes G.F."/>
            <person name="Kano R."/>
            <person name="Hamelin R.C."/>
            <person name="Lopes-Bezerra L.M."/>
            <person name="Vasconcelos A.T."/>
            <person name="de Hoog S."/>
            <person name="de Camargo Z.P."/>
            <person name="Felipe M.S."/>
        </authorList>
    </citation>
    <scope>NUCLEOTIDE SEQUENCE [LARGE SCALE GENOMIC DNA]</scope>
    <source>
        <strain evidence="2 3">1099-18</strain>
    </source>
</reference>
<organism evidence="2 3">
    <name type="scientific">Sporothrix schenckii 1099-18</name>
    <dbReference type="NCBI Taxonomy" id="1397361"/>
    <lineage>
        <taxon>Eukaryota</taxon>
        <taxon>Fungi</taxon>
        <taxon>Dikarya</taxon>
        <taxon>Ascomycota</taxon>
        <taxon>Pezizomycotina</taxon>
        <taxon>Sordariomycetes</taxon>
        <taxon>Sordariomycetidae</taxon>
        <taxon>Ophiostomatales</taxon>
        <taxon>Ophiostomataceae</taxon>
        <taxon>Sporothrix</taxon>
    </lineage>
</organism>
<evidence type="ECO:0000256" key="1">
    <source>
        <dbReference type="SAM" id="Phobius"/>
    </source>
</evidence>
<protein>
    <recommendedName>
        <fullName evidence="4">Tetraspanin</fullName>
    </recommendedName>
</protein>
<feature type="transmembrane region" description="Helical" evidence="1">
    <location>
        <begin position="50"/>
        <end position="76"/>
    </location>
</feature>